<feature type="domain" description="DDE Tnp4" evidence="3">
    <location>
        <begin position="234"/>
        <end position="396"/>
    </location>
</feature>
<dbReference type="Pfam" id="PF13359">
    <property type="entry name" value="DDE_Tnp_4"/>
    <property type="match status" value="1"/>
</dbReference>
<dbReference type="PANTHER" id="PTHR23080:SF144">
    <property type="entry name" value="SPINDLE AND KINETOCHORE ASSOCIATED COMPLEX SUBUNIT 3"/>
    <property type="match status" value="1"/>
</dbReference>
<reference evidence="6" key="1">
    <citation type="submission" date="2025-08" db="UniProtKB">
        <authorList>
            <consortium name="RefSeq"/>
        </authorList>
    </citation>
    <scope>IDENTIFICATION</scope>
    <source>
        <tissue evidence="6">Gonads</tissue>
    </source>
</reference>
<name>A0A6J2YGA4_SITOR</name>
<dbReference type="KEGG" id="soy:115887232"/>
<dbReference type="OrthoDB" id="7467139at2759"/>
<gene>
    <name evidence="6" type="primary">LOC115887232</name>
</gene>
<evidence type="ECO:0000256" key="2">
    <source>
        <dbReference type="ARBA" id="ARBA00022723"/>
    </source>
</evidence>
<dbReference type="GO" id="GO:0046872">
    <property type="term" value="F:metal ion binding"/>
    <property type="evidence" value="ECO:0007669"/>
    <property type="project" value="UniProtKB-KW"/>
</dbReference>
<comment type="cofactor">
    <cofactor evidence="1">
        <name>a divalent metal cation</name>
        <dbReference type="ChEBI" id="CHEBI:60240"/>
    </cofactor>
</comment>
<evidence type="ECO:0000313" key="6">
    <source>
        <dbReference type="RefSeq" id="XP_030762457.1"/>
    </source>
</evidence>
<evidence type="ECO:0000259" key="4">
    <source>
        <dbReference type="Pfam" id="PF13613"/>
    </source>
</evidence>
<dbReference type="AlphaFoldDB" id="A0A6J2YGA4"/>
<dbReference type="InterPro" id="IPR027806">
    <property type="entry name" value="HARBI1_dom"/>
</dbReference>
<evidence type="ECO:0000259" key="3">
    <source>
        <dbReference type="Pfam" id="PF13359"/>
    </source>
</evidence>
<sequence length="405" mass="45718">MFLGTAEIGMEVQQEPEEILNKQKTIGIQVRPSYRSKYVECNLKIPVRHSAVSPMHVLLKNTATSPLKVKKAKKLLFEASSSSSSEKSYAASQSSSFASTVSAGSSDIKIDDKQEQEYQALIVTRCVVEKNAKFYLGAPNMWLPDLVNLLSAKTNLTKDNIYLTLMKIKLNDPFQRLGHMFGMSTGNASKIFAKSLVQLELYLSTLIFWPPSEKIKYFLPIPFRARYHNVQSIIDCLEIEIEKPTNPVQQALTWSEYKKCNTLKYLVSSTPDGFINFISIGYGGRISDSLLVQICGYLDQVPVESSVMADRGFKDIAKFLHERKVNLVRPPSVSSSTKPTRAEVMESKRIASLRIHIERVIRRIREFQYLKPHSVINHNLIAQTDAVIKIACALINLQNPIIKQM</sequence>
<dbReference type="RefSeq" id="XP_030762457.1">
    <property type="nucleotide sequence ID" value="XM_030906597.1"/>
</dbReference>
<dbReference type="InterPro" id="IPR027805">
    <property type="entry name" value="Transposase_HTH_dom"/>
</dbReference>
<dbReference type="Proteomes" id="UP000504635">
    <property type="component" value="Unplaced"/>
</dbReference>
<dbReference type="Pfam" id="PF13613">
    <property type="entry name" value="HTH_Tnp_4"/>
    <property type="match status" value="1"/>
</dbReference>
<dbReference type="PANTHER" id="PTHR23080">
    <property type="entry name" value="THAP DOMAIN PROTEIN"/>
    <property type="match status" value="1"/>
</dbReference>
<proteinExistence type="predicted"/>
<keyword evidence="5" id="KW-1185">Reference proteome</keyword>
<evidence type="ECO:0000313" key="5">
    <source>
        <dbReference type="Proteomes" id="UP000504635"/>
    </source>
</evidence>
<dbReference type="GeneID" id="115887232"/>
<accession>A0A6J2YGA4</accession>
<evidence type="ECO:0000256" key="1">
    <source>
        <dbReference type="ARBA" id="ARBA00001968"/>
    </source>
</evidence>
<organism evidence="5 6">
    <name type="scientific">Sitophilus oryzae</name>
    <name type="common">Rice weevil</name>
    <name type="synonym">Curculio oryzae</name>
    <dbReference type="NCBI Taxonomy" id="7048"/>
    <lineage>
        <taxon>Eukaryota</taxon>
        <taxon>Metazoa</taxon>
        <taxon>Ecdysozoa</taxon>
        <taxon>Arthropoda</taxon>
        <taxon>Hexapoda</taxon>
        <taxon>Insecta</taxon>
        <taxon>Pterygota</taxon>
        <taxon>Neoptera</taxon>
        <taxon>Endopterygota</taxon>
        <taxon>Coleoptera</taxon>
        <taxon>Polyphaga</taxon>
        <taxon>Cucujiformia</taxon>
        <taxon>Curculionidae</taxon>
        <taxon>Dryophthorinae</taxon>
        <taxon>Sitophilus</taxon>
    </lineage>
</organism>
<dbReference type="InParanoid" id="A0A6J2YGA4"/>
<feature type="domain" description="Transposase Helix-turn-helix" evidence="4">
    <location>
        <begin position="159"/>
        <end position="194"/>
    </location>
</feature>
<keyword evidence="2" id="KW-0479">Metal-binding</keyword>
<protein>
    <submittedName>
        <fullName evidence="6">Uncharacterized protein LOC115887232</fullName>
    </submittedName>
</protein>